<dbReference type="PANTHER" id="PTHR43537:SF24">
    <property type="entry name" value="GLUCONATE OPERON TRANSCRIPTIONAL REPRESSOR"/>
    <property type="match status" value="1"/>
</dbReference>
<keyword evidence="3" id="KW-0804">Transcription</keyword>
<evidence type="ECO:0000256" key="2">
    <source>
        <dbReference type="ARBA" id="ARBA00023125"/>
    </source>
</evidence>
<dbReference type="Proteomes" id="UP001157914">
    <property type="component" value="Unassembled WGS sequence"/>
</dbReference>
<dbReference type="Gene3D" id="1.10.10.10">
    <property type="entry name" value="Winged helix-like DNA-binding domain superfamily/Winged helix DNA-binding domain"/>
    <property type="match status" value="1"/>
</dbReference>
<keyword evidence="1" id="KW-0805">Transcription regulation</keyword>
<gene>
    <name evidence="5" type="ORF">SAMN06265374_1208</name>
</gene>
<dbReference type="InterPro" id="IPR008920">
    <property type="entry name" value="TF_FadR/GntR_C"/>
</dbReference>
<dbReference type="SUPFAM" id="SSF48008">
    <property type="entry name" value="GntR ligand-binding domain-like"/>
    <property type="match status" value="1"/>
</dbReference>
<dbReference type="EMBL" id="FXTT01000001">
    <property type="protein sequence ID" value="SMP10287.1"/>
    <property type="molecule type" value="Genomic_DNA"/>
</dbReference>
<dbReference type="RefSeq" id="WP_155190281.1">
    <property type="nucleotide sequence ID" value="NZ_BAAAEA010000001.1"/>
</dbReference>
<dbReference type="InterPro" id="IPR011711">
    <property type="entry name" value="GntR_C"/>
</dbReference>
<dbReference type="Pfam" id="PF07729">
    <property type="entry name" value="FCD"/>
    <property type="match status" value="1"/>
</dbReference>
<evidence type="ECO:0000256" key="3">
    <source>
        <dbReference type="ARBA" id="ARBA00023163"/>
    </source>
</evidence>
<dbReference type="InterPro" id="IPR000524">
    <property type="entry name" value="Tscrpt_reg_HTH_GntR"/>
</dbReference>
<comment type="caution">
    <text evidence="5">The sequence shown here is derived from an EMBL/GenBank/DDBJ whole genome shotgun (WGS) entry which is preliminary data.</text>
</comment>
<organism evidence="5 6">
    <name type="scientific">Roseibium denhamense</name>
    <dbReference type="NCBI Taxonomy" id="76305"/>
    <lineage>
        <taxon>Bacteria</taxon>
        <taxon>Pseudomonadati</taxon>
        <taxon>Pseudomonadota</taxon>
        <taxon>Alphaproteobacteria</taxon>
        <taxon>Hyphomicrobiales</taxon>
        <taxon>Stappiaceae</taxon>
        <taxon>Roseibium</taxon>
    </lineage>
</organism>
<evidence type="ECO:0000313" key="6">
    <source>
        <dbReference type="Proteomes" id="UP001157914"/>
    </source>
</evidence>
<accession>A0ABY1NHY2</accession>
<proteinExistence type="predicted"/>
<dbReference type="Gene3D" id="1.20.120.530">
    <property type="entry name" value="GntR ligand-binding domain-like"/>
    <property type="match status" value="1"/>
</dbReference>
<sequence length="223" mass="24609">MISKPKATRVDSAYERLKAEILKGDLPPGFQAPEPDYADRLGMSRTPVREALIRLEAEGLIDLVPRRGARVLAVSRQDIKEIYEMLAVLEGLAAEQAVLSDEVDVLVAAMQETLRHAENALALNDIEIWALNDDSFHRLVARGSGNRRLEQEIASLLNQVYRANMVLLRLNKAPAATHVGHEDIVAAIASGDPVQAFTLARRHRQNGLETMSRLLESSGLSFV</sequence>
<dbReference type="PANTHER" id="PTHR43537">
    <property type="entry name" value="TRANSCRIPTIONAL REGULATOR, GNTR FAMILY"/>
    <property type="match status" value="1"/>
</dbReference>
<evidence type="ECO:0000313" key="5">
    <source>
        <dbReference type="EMBL" id="SMP10287.1"/>
    </source>
</evidence>
<reference evidence="5 6" key="1">
    <citation type="submission" date="2017-05" db="EMBL/GenBank/DDBJ databases">
        <authorList>
            <person name="Varghese N."/>
            <person name="Submissions S."/>
        </authorList>
    </citation>
    <scope>NUCLEOTIDE SEQUENCE [LARGE SCALE GENOMIC DNA]</scope>
    <source>
        <strain evidence="5 6">DSM 15949</strain>
    </source>
</reference>
<dbReference type="SUPFAM" id="SSF46785">
    <property type="entry name" value="Winged helix' DNA-binding domain"/>
    <property type="match status" value="1"/>
</dbReference>
<dbReference type="SMART" id="SM00345">
    <property type="entry name" value="HTH_GNTR"/>
    <property type="match status" value="1"/>
</dbReference>
<dbReference type="PRINTS" id="PR00035">
    <property type="entry name" value="HTHGNTR"/>
</dbReference>
<keyword evidence="2" id="KW-0238">DNA-binding</keyword>
<name>A0ABY1NHY2_9HYPH</name>
<feature type="domain" description="HTH gntR-type" evidence="4">
    <location>
        <begin position="7"/>
        <end position="74"/>
    </location>
</feature>
<keyword evidence="6" id="KW-1185">Reference proteome</keyword>
<dbReference type="Pfam" id="PF00392">
    <property type="entry name" value="GntR"/>
    <property type="match status" value="1"/>
</dbReference>
<dbReference type="CDD" id="cd07377">
    <property type="entry name" value="WHTH_GntR"/>
    <property type="match status" value="1"/>
</dbReference>
<protein>
    <submittedName>
        <fullName evidence="5">Transcriptional regulator, GntR family</fullName>
    </submittedName>
</protein>
<evidence type="ECO:0000259" key="4">
    <source>
        <dbReference type="PROSITE" id="PS50949"/>
    </source>
</evidence>
<dbReference type="InterPro" id="IPR036390">
    <property type="entry name" value="WH_DNA-bd_sf"/>
</dbReference>
<dbReference type="SMART" id="SM00895">
    <property type="entry name" value="FCD"/>
    <property type="match status" value="1"/>
</dbReference>
<evidence type="ECO:0000256" key="1">
    <source>
        <dbReference type="ARBA" id="ARBA00023015"/>
    </source>
</evidence>
<dbReference type="PROSITE" id="PS50949">
    <property type="entry name" value="HTH_GNTR"/>
    <property type="match status" value="1"/>
</dbReference>
<dbReference type="InterPro" id="IPR036388">
    <property type="entry name" value="WH-like_DNA-bd_sf"/>
</dbReference>